<dbReference type="PANTHER" id="PTHR48476">
    <property type="entry name" value="SHORT-CHAIN DEHYDROGENASE TIC 32, CHLOROPLASTIC-LIKE"/>
    <property type="match status" value="1"/>
</dbReference>
<dbReference type="SUPFAM" id="SSF51735">
    <property type="entry name" value="NAD(P)-binding Rossmann-fold domains"/>
    <property type="match status" value="1"/>
</dbReference>
<gene>
    <name evidence="1" type="ORF">LITE_LOCUS39016</name>
</gene>
<proteinExistence type="predicted"/>
<dbReference type="InterPro" id="IPR036291">
    <property type="entry name" value="NAD(P)-bd_dom_sf"/>
</dbReference>
<accession>A0AAV0PLK1</accession>
<keyword evidence="2" id="KW-1185">Reference proteome</keyword>
<evidence type="ECO:0000313" key="1">
    <source>
        <dbReference type="EMBL" id="CAI0471775.1"/>
    </source>
</evidence>
<name>A0AAV0PLK1_9ROSI</name>
<sequence length="188" mass="20027">MVSIISLVTGRAGPSGFGSASTAELVTEGIDASHLTVLITGTQFFAQMGKLIIVWFCSMHTNIHMMVIVIPFPIPISGGASGIGLETARVMAQHKAHVIIGARNMEAASKAKHLVLKHTPGARVDVLQLDLASTRSVRAFADNFKALNLPLNVLINNAGVMFCPYQQSEDGIEMQFATNHLGTSTLLC</sequence>
<dbReference type="Pfam" id="PF00106">
    <property type="entry name" value="adh_short"/>
    <property type="match status" value="1"/>
</dbReference>
<dbReference type="AlphaFoldDB" id="A0AAV0PLK1"/>
<evidence type="ECO:0000313" key="2">
    <source>
        <dbReference type="Proteomes" id="UP001154282"/>
    </source>
</evidence>
<dbReference type="InterPro" id="IPR002347">
    <property type="entry name" value="SDR_fam"/>
</dbReference>
<dbReference type="Proteomes" id="UP001154282">
    <property type="component" value="Unassembled WGS sequence"/>
</dbReference>
<comment type="caution">
    <text evidence="1">The sequence shown here is derived from an EMBL/GenBank/DDBJ whole genome shotgun (WGS) entry which is preliminary data.</text>
</comment>
<dbReference type="PANTHER" id="PTHR48476:SF1">
    <property type="entry name" value="SHORT-CHAIN DEHYDROGENASE TIC 32, CHLOROPLASTIC-LIKE"/>
    <property type="match status" value="1"/>
</dbReference>
<organism evidence="1 2">
    <name type="scientific">Linum tenue</name>
    <dbReference type="NCBI Taxonomy" id="586396"/>
    <lineage>
        <taxon>Eukaryota</taxon>
        <taxon>Viridiplantae</taxon>
        <taxon>Streptophyta</taxon>
        <taxon>Embryophyta</taxon>
        <taxon>Tracheophyta</taxon>
        <taxon>Spermatophyta</taxon>
        <taxon>Magnoliopsida</taxon>
        <taxon>eudicotyledons</taxon>
        <taxon>Gunneridae</taxon>
        <taxon>Pentapetalae</taxon>
        <taxon>rosids</taxon>
        <taxon>fabids</taxon>
        <taxon>Malpighiales</taxon>
        <taxon>Linaceae</taxon>
        <taxon>Linum</taxon>
    </lineage>
</organism>
<dbReference type="EMBL" id="CAMGYJ010000009">
    <property type="protein sequence ID" value="CAI0471775.1"/>
    <property type="molecule type" value="Genomic_DNA"/>
</dbReference>
<dbReference type="Gene3D" id="3.40.50.720">
    <property type="entry name" value="NAD(P)-binding Rossmann-like Domain"/>
    <property type="match status" value="1"/>
</dbReference>
<reference evidence="1" key="1">
    <citation type="submission" date="2022-08" db="EMBL/GenBank/DDBJ databases">
        <authorList>
            <person name="Gutierrez-Valencia J."/>
        </authorList>
    </citation>
    <scope>NUCLEOTIDE SEQUENCE</scope>
</reference>
<protein>
    <submittedName>
        <fullName evidence="1">Uncharacterized protein</fullName>
    </submittedName>
</protein>
<dbReference type="InterPro" id="IPR055280">
    <property type="entry name" value="TIC32"/>
</dbReference>